<dbReference type="OMA" id="TICRMKM"/>
<proteinExistence type="predicted"/>
<dbReference type="Proteomes" id="UP000285469">
    <property type="component" value="Unassembled WGS sequence"/>
</dbReference>
<dbReference type="GeneID" id="5303417"/>
<dbReference type="EMBL" id="QRYT01000159">
    <property type="protein sequence ID" value="RGV00001.1"/>
    <property type="molecule type" value="Genomic_DNA"/>
</dbReference>
<evidence type="ECO:0000313" key="6">
    <source>
        <dbReference type="EMBL" id="RGW42843.1"/>
    </source>
</evidence>
<organism evidence="2 11">
    <name type="scientific">Phocaeicola vulgatus</name>
    <name type="common">Bacteroides vulgatus</name>
    <dbReference type="NCBI Taxonomy" id="821"/>
    <lineage>
        <taxon>Bacteria</taxon>
        <taxon>Pseudomonadati</taxon>
        <taxon>Bacteroidota</taxon>
        <taxon>Bacteroidia</taxon>
        <taxon>Bacteroidales</taxon>
        <taxon>Bacteroidaceae</taxon>
        <taxon>Phocaeicola</taxon>
    </lineage>
</organism>
<evidence type="ECO:0000313" key="4">
    <source>
        <dbReference type="EMBL" id="MCG0342677.1"/>
    </source>
</evidence>
<dbReference type="AlphaFoldDB" id="A0A174XCI5"/>
<name>A0A174XCI5_PHOVU</name>
<evidence type="ECO:0000313" key="9">
    <source>
        <dbReference type="Proteomes" id="UP000462885"/>
    </source>
</evidence>
<dbReference type="Proteomes" id="UP000462922">
    <property type="component" value="Unassembled WGS sequence"/>
</dbReference>
<evidence type="ECO:0000313" key="2">
    <source>
        <dbReference type="EMBL" id="KAB6522898.1"/>
    </source>
</evidence>
<evidence type="ECO:0000313" key="8">
    <source>
        <dbReference type="Proteomes" id="UP000285469"/>
    </source>
</evidence>
<accession>A0A174XCI5</accession>
<dbReference type="Proteomes" id="UP000285379">
    <property type="component" value="Unassembled WGS sequence"/>
</dbReference>
<dbReference type="EMBL" id="WDAX01000091">
    <property type="protein sequence ID" value="KAB6566153.1"/>
    <property type="molecule type" value="Genomic_DNA"/>
</dbReference>
<evidence type="ECO:0000313" key="10">
    <source>
        <dbReference type="Proteomes" id="UP000462922"/>
    </source>
</evidence>
<gene>
    <name evidence="6" type="ORF">DWV70_22240</name>
    <name evidence="5" type="ORF">DWW27_24495</name>
    <name evidence="1" type="ORF">F9Z94_18335</name>
    <name evidence="3" type="ORF">GAY76_21195</name>
    <name evidence="2" type="ORF">GAY98_20180</name>
    <name evidence="4" type="ORF">L4X52_22315</name>
</gene>
<reference evidence="10 11" key="2">
    <citation type="journal article" date="2019" name="Nat. Med.">
        <title>A library of human gut bacterial isolates paired with longitudinal multiomics data enables mechanistic microbiome research.</title>
        <authorList>
            <person name="Poyet M."/>
            <person name="Groussin M."/>
            <person name="Gibbons S.M."/>
            <person name="Avila-Pacheco J."/>
            <person name="Jiang X."/>
            <person name="Kearney S.M."/>
            <person name="Perrotta A.R."/>
            <person name="Berdy B."/>
            <person name="Zhao S."/>
            <person name="Lieberman T.D."/>
            <person name="Swanson P.K."/>
            <person name="Smith M."/>
            <person name="Roesemann S."/>
            <person name="Alexander J.E."/>
            <person name="Rich S.A."/>
            <person name="Livny J."/>
            <person name="Vlamakis H."/>
            <person name="Clish C."/>
            <person name="Bullock K."/>
            <person name="Deik A."/>
            <person name="Scott J."/>
            <person name="Pierce K.A."/>
            <person name="Xavier R.J."/>
            <person name="Alm E.J."/>
        </authorList>
    </citation>
    <scope>NUCLEOTIDE SEQUENCE [LARGE SCALE GENOMIC DNA]</scope>
    <source>
        <strain evidence="3 10">BIOML-A110</strain>
        <strain evidence="2 11">BIOML-A122</strain>
    </source>
</reference>
<evidence type="ECO:0000313" key="11">
    <source>
        <dbReference type="Proteomes" id="UP000469427"/>
    </source>
</evidence>
<sequence>MKISLLFLIVLFCGSCAGYRVSRFTTDPVKIGSPKELVLKKYGPPFKINSYNNGNKTLEVLYYKEPMVVARYEYILTTSLTFDDSILVKIEQEEEPTPDNIRIIKE</sequence>
<dbReference type="EMBL" id="JAKKWZ010000097">
    <property type="protein sequence ID" value="MCG0342677.1"/>
    <property type="molecule type" value="Genomic_DNA"/>
</dbReference>
<dbReference type="EMBL" id="WDBI01000044">
    <property type="protein sequence ID" value="KAB6522898.1"/>
    <property type="molecule type" value="Genomic_DNA"/>
</dbReference>
<evidence type="ECO:0000313" key="7">
    <source>
        <dbReference type="Proteomes" id="UP000285379"/>
    </source>
</evidence>
<dbReference type="RefSeq" id="WP_005677631.1">
    <property type="nucleotide sequence ID" value="NZ_BAABZK010000002.1"/>
</dbReference>
<reference evidence="4" key="4">
    <citation type="submission" date="2022-01" db="EMBL/GenBank/DDBJ databases">
        <authorList>
            <person name="Mingchao X."/>
        </authorList>
    </citation>
    <scope>NUCLEOTIDE SEQUENCE</scope>
    <source>
        <strain evidence="4">Bv4372</strain>
    </source>
</reference>
<evidence type="ECO:0000313" key="1">
    <source>
        <dbReference type="EMBL" id="KAB5434065.1"/>
    </source>
</evidence>
<evidence type="ECO:0000313" key="3">
    <source>
        <dbReference type="EMBL" id="KAB6566153.1"/>
    </source>
</evidence>
<dbReference type="EMBL" id="WCIF01000027">
    <property type="protein sequence ID" value="KAB5434065.1"/>
    <property type="molecule type" value="Genomic_DNA"/>
</dbReference>
<protein>
    <recommendedName>
        <fullName evidence="12">DUF2845 domain-containing protein</fullName>
    </recommendedName>
</protein>
<evidence type="ECO:0000313" key="5">
    <source>
        <dbReference type="EMBL" id="RGV00001.1"/>
    </source>
</evidence>
<comment type="caution">
    <text evidence="2">The sequence shown here is derived from an EMBL/GenBank/DDBJ whole genome shotgun (WGS) entry which is preliminary data.</text>
</comment>
<dbReference type="Proteomes" id="UP001201179">
    <property type="component" value="Unassembled WGS sequence"/>
</dbReference>
<dbReference type="Proteomes" id="UP000469427">
    <property type="component" value="Unassembled WGS sequence"/>
</dbReference>
<dbReference type="Proteomes" id="UP000462885">
    <property type="component" value="Unassembled WGS sequence"/>
</dbReference>
<dbReference type="EMBL" id="QSAI01000076">
    <property type="protein sequence ID" value="RGW42843.1"/>
    <property type="molecule type" value="Genomic_DNA"/>
</dbReference>
<reference evidence="1 9" key="3">
    <citation type="submission" date="2019-10" db="EMBL/GenBank/DDBJ databases">
        <title>Genome Sequence and Assembly of iSURF_14.</title>
        <authorList>
            <person name="Wucher B.R."/>
            <person name="Ruoff K.L."/>
            <person name="Price C.E."/>
            <person name="Valls R.R."/>
            <person name="O'Toole G.A."/>
        </authorList>
    </citation>
    <scope>NUCLEOTIDE SEQUENCE [LARGE SCALE GENOMIC DNA]</scope>
    <source>
        <strain evidence="1 9">ANK132K_3B</strain>
    </source>
</reference>
<reference evidence="7 8" key="1">
    <citation type="submission" date="2018-08" db="EMBL/GenBank/DDBJ databases">
        <title>A genome reference for cultivated species of the human gut microbiota.</title>
        <authorList>
            <person name="Zou Y."/>
            <person name="Xue W."/>
            <person name="Luo G."/>
        </authorList>
    </citation>
    <scope>NUCLEOTIDE SEQUENCE [LARGE SCALE GENOMIC DNA]</scope>
    <source>
        <strain evidence="6 8">AF12-25</strain>
        <strain evidence="5 7">AF14-8</strain>
    </source>
</reference>
<evidence type="ECO:0008006" key="12">
    <source>
        <dbReference type="Google" id="ProtNLM"/>
    </source>
</evidence>